<keyword evidence="2" id="KW-1185">Reference proteome</keyword>
<dbReference type="EMBL" id="JASDAP010000006">
    <property type="protein sequence ID" value="KAK1902181.1"/>
    <property type="molecule type" value="Genomic_DNA"/>
</dbReference>
<feature type="non-terminal residue" evidence="1">
    <location>
        <position position="165"/>
    </location>
</feature>
<organism evidence="1 2">
    <name type="scientific">Dissostichus eleginoides</name>
    <name type="common">Patagonian toothfish</name>
    <name type="synonym">Dissostichus amissus</name>
    <dbReference type="NCBI Taxonomy" id="100907"/>
    <lineage>
        <taxon>Eukaryota</taxon>
        <taxon>Metazoa</taxon>
        <taxon>Chordata</taxon>
        <taxon>Craniata</taxon>
        <taxon>Vertebrata</taxon>
        <taxon>Euteleostomi</taxon>
        <taxon>Actinopterygii</taxon>
        <taxon>Neopterygii</taxon>
        <taxon>Teleostei</taxon>
        <taxon>Neoteleostei</taxon>
        <taxon>Acanthomorphata</taxon>
        <taxon>Eupercaria</taxon>
        <taxon>Perciformes</taxon>
        <taxon>Notothenioidei</taxon>
        <taxon>Nototheniidae</taxon>
        <taxon>Dissostichus</taxon>
    </lineage>
</organism>
<gene>
    <name evidence="1" type="ORF">KUDE01_005145</name>
</gene>
<keyword evidence="1" id="KW-0436">Ligase</keyword>
<proteinExistence type="predicted"/>
<reference evidence="1" key="1">
    <citation type="submission" date="2023-04" db="EMBL/GenBank/DDBJ databases">
        <title>Chromosome-level genome of Chaenocephalus aceratus.</title>
        <authorList>
            <person name="Park H."/>
        </authorList>
    </citation>
    <scope>NUCLEOTIDE SEQUENCE</scope>
    <source>
        <strain evidence="1">DE</strain>
        <tissue evidence="1">Muscle</tissue>
    </source>
</reference>
<feature type="non-terminal residue" evidence="1">
    <location>
        <position position="1"/>
    </location>
</feature>
<accession>A0AAD9FI36</accession>
<sequence>QCGVAVWEASCSSPLPESDRKAGQIVTAAIVALLQVSSSHQAPAAPSVLCYCMWCHLSANLPPPWGGRVKEKSGRGSFYRFSVLSSVILNKRRWMLTEARRDIPSEQISDQLSSDAPLIPRPWGQEVGLGDNPRGTLLLFLRFRAKWDEFRRGGTFTNCTRSDAD</sequence>
<dbReference type="AlphaFoldDB" id="A0AAD9FI36"/>
<name>A0AAD9FI36_DISEL</name>
<evidence type="ECO:0000313" key="2">
    <source>
        <dbReference type="Proteomes" id="UP001228049"/>
    </source>
</evidence>
<dbReference type="Proteomes" id="UP001228049">
    <property type="component" value="Unassembled WGS sequence"/>
</dbReference>
<protein>
    <submittedName>
        <fullName evidence="1">Tyrosine--tRNA ligase</fullName>
    </submittedName>
</protein>
<evidence type="ECO:0000313" key="1">
    <source>
        <dbReference type="EMBL" id="KAK1902181.1"/>
    </source>
</evidence>
<dbReference type="GO" id="GO:0016874">
    <property type="term" value="F:ligase activity"/>
    <property type="evidence" value="ECO:0007669"/>
    <property type="project" value="UniProtKB-KW"/>
</dbReference>
<comment type="caution">
    <text evidence="1">The sequence shown here is derived from an EMBL/GenBank/DDBJ whole genome shotgun (WGS) entry which is preliminary data.</text>
</comment>